<dbReference type="Pfam" id="PF02181">
    <property type="entry name" value="FH2"/>
    <property type="match status" value="1"/>
</dbReference>
<dbReference type="GO" id="GO:0030041">
    <property type="term" value="P:actin filament polymerization"/>
    <property type="evidence" value="ECO:0007669"/>
    <property type="project" value="TreeGrafter"/>
</dbReference>
<evidence type="ECO:0000313" key="4">
    <source>
        <dbReference type="EMBL" id="KAG7367541.1"/>
    </source>
</evidence>
<feature type="compositionally biased region" description="Basic and acidic residues" evidence="2">
    <location>
        <begin position="1055"/>
        <end position="1083"/>
    </location>
</feature>
<feature type="region of interest" description="Disordered" evidence="2">
    <location>
        <begin position="273"/>
        <end position="292"/>
    </location>
</feature>
<feature type="compositionally biased region" description="Polar residues" evidence="2">
    <location>
        <begin position="1034"/>
        <end position="1054"/>
    </location>
</feature>
<feature type="region of interest" description="Disordered" evidence="2">
    <location>
        <begin position="1935"/>
        <end position="1968"/>
    </location>
</feature>
<feature type="region of interest" description="Disordered" evidence="2">
    <location>
        <begin position="124"/>
        <end position="160"/>
    </location>
</feature>
<feature type="compositionally biased region" description="Basic and acidic residues" evidence="2">
    <location>
        <begin position="1111"/>
        <end position="1124"/>
    </location>
</feature>
<gene>
    <name evidence="4" type="ORF">IV203_030212</name>
</gene>
<feature type="region of interest" description="Disordered" evidence="2">
    <location>
        <begin position="1289"/>
        <end position="1308"/>
    </location>
</feature>
<evidence type="ECO:0000256" key="1">
    <source>
        <dbReference type="ARBA" id="ARBA00006290"/>
    </source>
</evidence>
<feature type="domain" description="FH2" evidence="3">
    <location>
        <begin position="1426"/>
        <end position="1865"/>
    </location>
</feature>
<feature type="compositionally biased region" description="Polar residues" evidence="2">
    <location>
        <begin position="374"/>
        <end position="384"/>
    </location>
</feature>
<feature type="compositionally biased region" description="Basic and acidic residues" evidence="2">
    <location>
        <begin position="1090"/>
        <end position="1101"/>
    </location>
</feature>
<dbReference type="Proteomes" id="UP000693970">
    <property type="component" value="Unassembled WGS sequence"/>
</dbReference>
<feature type="compositionally biased region" description="Polar residues" evidence="2">
    <location>
        <begin position="1935"/>
        <end position="1950"/>
    </location>
</feature>
<dbReference type="PROSITE" id="PS51444">
    <property type="entry name" value="FH2"/>
    <property type="match status" value="1"/>
</dbReference>
<dbReference type="PANTHER" id="PTHR13015">
    <property type="entry name" value="PROTEIN AD-016-RELATED"/>
    <property type="match status" value="1"/>
</dbReference>
<name>A0A9K3Q1P1_9STRA</name>
<dbReference type="GO" id="GO:0006887">
    <property type="term" value="P:exocytosis"/>
    <property type="evidence" value="ECO:0007669"/>
    <property type="project" value="TreeGrafter"/>
</dbReference>
<dbReference type="SMART" id="SM00498">
    <property type="entry name" value="FH2"/>
    <property type="match status" value="1"/>
</dbReference>
<dbReference type="PANTHER" id="PTHR13015:SF0">
    <property type="entry name" value="WASH COMPLEX SUBUNIT 3"/>
    <property type="match status" value="1"/>
</dbReference>
<dbReference type="InterPro" id="IPR019309">
    <property type="entry name" value="WASHC3"/>
</dbReference>
<feature type="compositionally biased region" description="Polar residues" evidence="2">
    <location>
        <begin position="391"/>
        <end position="406"/>
    </location>
</feature>
<feature type="region of interest" description="Disordered" evidence="2">
    <location>
        <begin position="2395"/>
        <end position="2424"/>
    </location>
</feature>
<feature type="region of interest" description="Disordered" evidence="2">
    <location>
        <begin position="1986"/>
        <end position="2116"/>
    </location>
</feature>
<reference evidence="4" key="2">
    <citation type="submission" date="2021-04" db="EMBL/GenBank/DDBJ databases">
        <authorList>
            <person name="Podell S."/>
        </authorList>
    </citation>
    <scope>NUCLEOTIDE SEQUENCE</scope>
    <source>
        <strain evidence="4">Hildebrandi</strain>
    </source>
</reference>
<dbReference type="EMBL" id="JAGRRH010000007">
    <property type="protein sequence ID" value="KAG7367541.1"/>
    <property type="molecule type" value="Genomic_DNA"/>
</dbReference>
<sequence>MDTILDDIIDGVVHQLHDTVAPRLEKATQHASKHLVQRRREVSSLAQSLVSKTKIRPRPGRPPSNTDIVFITERFLVSSKPATAVHPTYCDTGRDDGSTFSISSSQNETKFQRVQRQAVLGRSGSLIQQQRPELSSTHSNGVRIPSNTIMNGKATDQSLGPETVVVDIIETESPKRSLSDLPENTDSKDTTSPIPDSIEDRNEGDAAEDCEQTCSQSLTMAALNPGGGSDGMVQRTGASIEGCDHLNATGETSLIPSVSQPEIMMNETETVALSKSNSKTSETTSNQNSSSMAAILEHPESKTNDTCCQAETIESKRDDDGSYRDKVYPPPEPVSLGGNNNDTAEESNNLLVGNHDLITPTSVDTTQKEAKHTQGINSKPSISGSDERSVQSDASSSTGGLSASMTSISSSKEARKSKESADDGATLPNVSQHDHLHRKQVPTTPILNSPGNLVTYLDSRYGKHHYLAFSMENEPPDDRTLLLFRRQIVQLGWSSPCLDRSSVPSIPQLLEACYAIHTYFSIDSANVALIYCSNGQSRSGIVAACYLKFSGMVQKAEEGFLYFLSKVGKSALAETILRKAPPSLRRFFSQFDDVLDRGCFWNCKPLFLKAVALQGLPVEEEPCIDIWNARKEHVFSSHPEIWSKEPPLVSPDNRRHLSKWLDEDGFYQVNALLDGDFLLLCRFGGDFAEDPSEHDPTKILFRYTNTTGCISGGRPYELRFDQVDVTKRYINHLENDFLVTLLFQADWEVANDTASEFPPSMLDVLKARSNICSGRVWRRNDPEMLVVGLKTISERHSARPSSSDIGRFHRVNGTLDETDEFCTKHIYLALQLSNFEFGLANSMLLSLRSIAGCRDVITEGGSAEKKKEIKIMENAATEEILKILNCMDSRINLVSEELISDDGFSNANTDESLTRKILPDTQYTKVTETLGAEMSGWKVHSIISPQRGQVCGSFSQRRTPYFSIRSDSIPTNDHSIPQSPTTSPNLVDNVDHGLRPVPSGDGLHLAKDAIVCIANTGVTENGLSDLLRESKRWTNNTATASAPSRNETSQLRSVSDQKKCQSDSDEPRNSTLNREAKEKKERQWINNQKTEAEEKDRESQKRKVATNTPKEVSRDTEPAEGVALKDDPEYQKYFKMLKIGMPKEQVLHAMQRDEKNPAVLSLDPNKPLQGQLLGLNIPDEKDQPLKEDPNFAKYFKMLNMGMPKEQVEHAMKRDGKDPAILQLDPSRSLTSQQYPDNEEDSEPPLKEDPEYAKYFKMLSMKLPMGAVKNALLRDGKDPSIMDLDHNRSLRSQQAAGHESTADTRPALKDNPEYTKYFKMLAMKLPIDAVKNALVRDGKDPAIMDLDPNKSVASQLGSEKEDHDTGIPLKDDPEFSKYFKMEKMGLPRDAVKNALIRDGKDPGIIDLDPNKSVAYQMKKKKAPSAAAPLKKKKKVRRKKIYWNPIDPGKIKEDSMWNIVRDYVAMDKLKYDQKEFEDLFTESADPKDQKTRKTPKNEAKKLVQVIDPKRSMNGGIVLARLKTDYKRIAEYVDKMEHGKFDSTQLKALREYLPDPDERRGLIAYMKNGEKSEETKIRLYADLSETEKYMVTLMEVPDAAAKLEALLFRSVFTSRFQDVSVAVTTLNAACDELRGSERLRKLMAMILTVVNQINTGGEGNAALGFTLDALLKLNEAKAFDKKTSVLHYVVKLVKKNDESLISFESDLVHVIPAENVLLDAISGDVKSIGEELKGVLEIVSKEAQRQEEAGELRKLSLSELIEQKTMVQHVGIVPQFNKMTHLTGRTSMERFTLNAKVACEQVSESIDSVQKKYAMVLGYFGEDENMPTADFFGILRRFMIEWKKAVEQVDKIEKALAKEKKRAAAKDAKIKAKNGTKGGIETKTSTSMGSLAAMAARRASESNQRKNVSTKAFKPPPDGIAALAAQAALKKEYNNAQVTMSSGDTSSQQQATINGRVDPPTPQSSMMPEPLSMQSAIKTDKEANFESIVSSSVPTPEDGQKESESGLPTIRKRQNALETPLMSQRIAHSEDKTELTDAEHDQKSLNGTGNSKFLSSLSSYRKNKSKSRGKSDALDQQKAIEGSLQHHPSSQAEDTVRLSSRSTESAKVESSQMSSSLDGTQVIVGPWLPQPSVDDSAQVVRQSGKGLDVSAPTFTFFLDEQQKAQDYRMEILRQNYDDSSVAIMAENFGKEAIASSDSDETWKDGGGISDFMGWANLAIRASDTESVRGFERSQNLDYNHDFDDESTIASNYYDDDASIASGIVTPRHFDGSYFDDYQYVEGSRGYAEDNNASITPAKVAASILFSESDKESSQVDDRQRSVTVQNHYGEFGEAFGMMQDSEIVSSMPHYTFGLDAGLSFGADVGFDDGLGFGNQGGDDLGIGTFGASSSLPIVSMEPNSIGTPTREGNGDKKKVPPSSKWFGGWGR</sequence>
<feature type="compositionally biased region" description="Basic and acidic residues" evidence="2">
    <location>
        <begin position="313"/>
        <end position="327"/>
    </location>
</feature>
<feature type="region of interest" description="Disordered" evidence="2">
    <location>
        <begin position="964"/>
        <end position="994"/>
    </location>
</feature>
<dbReference type="Pfam" id="PF10152">
    <property type="entry name" value="CCDC53"/>
    <property type="match status" value="5"/>
</dbReference>
<feature type="compositionally biased region" description="Polar residues" evidence="2">
    <location>
        <begin position="2041"/>
        <end position="2057"/>
    </location>
</feature>
<feature type="region of interest" description="Disordered" evidence="2">
    <location>
        <begin position="1890"/>
        <end position="1912"/>
    </location>
</feature>
<feature type="compositionally biased region" description="Polar residues" evidence="2">
    <location>
        <begin position="125"/>
        <end position="160"/>
    </location>
</feature>
<protein>
    <submittedName>
        <fullName evidence="4">Formin homology 2 domain containing protein</fullName>
    </submittedName>
</protein>
<feature type="region of interest" description="Disordered" evidence="2">
    <location>
        <begin position="1034"/>
        <end position="1124"/>
    </location>
</feature>
<feature type="compositionally biased region" description="Polar residues" evidence="2">
    <location>
        <begin position="965"/>
        <end position="986"/>
    </location>
</feature>
<feature type="region of interest" description="Disordered" evidence="2">
    <location>
        <begin position="173"/>
        <end position="210"/>
    </location>
</feature>
<evidence type="ECO:0000313" key="5">
    <source>
        <dbReference type="Proteomes" id="UP000693970"/>
    </source>
</evidence>
<feature type="compositionally biased region" description="Basic and acidic residues" evidence="2">
    <location>
        <begin position="1299"/>
        <end position="1308"/>
    </location>
</feature>
<dbReference type="InterPro" id="IPR015425">
    <property type="entry name" value="FH2_Formin"/>
</dbReference>
<feature type="compositionally biased region" description="Polar residues" evidence="2">
    <location>
        <begin position="2083"/>
        <end position="2116"/>
    </location>
</feature>
<accession>A0A9K3Q1P1</accession>
<dbReference type="OrthoDB" id="196074at2759"/>
<proteinExistence type="inferred from homology"/>
<feature type="compositionally biased region" description="Low complexity" evidence="2">
    <location>
        <begin position="274"/>
        <end position="291"/>
    </location>
</feature>
<evidence type="ECO:0000256" key="2">
    <source>
        <dbReference type="SAM" id="MobiDB-lite"/>
    </source>
</evidence>
<comment type="caution">
    <text evidence="4">The sequence shown here is derived from an EMBL/GenBank/DDBJ whole genome shotgun (WGS) entry which is preliminary data.</text>
</comment>
<feature type="compositionally biased region" description="Polar residues" evidence="2">
    <location>
        <begin position="337"/>
        <end position="351"/>
    </location>
</feature>
<keyword evidence="5" id="KW-1185">Reference proteome</keyword>
<feature type="compositionally biased region" description="Basic and acidic residues" evidence="2">
    <location>
        <begin position="412"/>
        <end position="421"/>
    </location>
</feature>
<reference evidence="4" key="1">
    <citation type="journal article" date="2021" name="Sci. Rep.">
        <title>Diploid genomic architecture of Nitzschia inconspicua, an elite biomass production diatom.</title>
        <authorList>
            <person name="Oliver A."/>
            <person name="Podell S."/>
            <person name="Pinowska A."/>
            <person name="Traller J.C."/>
            <person name="Smith S.R."/>
            <person name="McClure R."/>
            <person name="Beliaev A."/>
            <person name="Bohutskyi P."/>
            <person name="Hill E.A."/>
            <person name="Rabines A."/>
            <person name="Zheng H."/>
            <person name="Allen L.Z."/>
            <person name="Kuo A."/>
            <person name="Grigoriev I.V."/>
            <person name="Allen A.E."/>
            <person name="Hazlebeck D."/>
            <person name="Allen E.E."/>
        </authorList>
    </citation>
    <scope>NUCLEOTIDE SEQUENCE</scope>
    <source>
        <strain evidence="4">Hildebrandi</strain>
    </source>
</reference>
<feature type="region of interest" description="Disordered" evidence="2">
    <location>
        <begin position="1218"/>
        <end position="1248"/>
    </location>
</feature>
<dbReference type="GO" id="GO:0071203">
    <property type="term" value="C:WASH complex"/>
    <property type="evidence" value="ECO:0007669"/>
    <property type="project" value="InterPro"/>
</dbReference>
<feature type="compositionally biased region" description="Basic and acidic residues" evidence="2">
    <location>
        <begin position="2024"/>
        <end position="2040"/>
    </location>
</feature>
<feature type="region of interest" description="Disordered" evidence="2">
    <location>
        <begin position="313"/>
        <end position="447"/>
    </location>
</feature>
<organism evidence="4 5">
    <name type="scientific">Nitzschia inconspicua</name>
    <dbReference type="NCBI Taxonomy" id="303405"/>
    <lineage>
        <taxon>Eukaryota</taxon>
        <taxon>Sar</taxon>
        <taxon>Stramenopiles</taxon>
        <taxon>Ochrophyta</taxon>
        <taxon>Bacillariophyta</taxon>
        <taxon>Bacillariophyceae</taxon>
        <taxon>Bacillariophycidae</taxon>
        <taxon>Bacillariales</taxon>
        <taxon>Bacillariaceae</taxon>
        <taxon>Nitzschia</taxon>
    </lineage>
</organism>
<feature type="compositionally biased region" description="Polar residues" evidence="2">
    <location>
        <begin position="1225"/>
        <end position="1235"/>
    </location>
</feature>
<comment type="similarity">
    <text evidence="1">Belongs to the CCDC53 family.</text>
</comment>
<evidence type="ECO:0000259" key="3">
    <source>
        <dbReference type="PROSITE" id="PS51444"/>
    </source>
</evidence>